<accession>A0A157MNN8</accession>
<dbReference type="GO" id="GO:0016740">
    <property type="term" value="F:transferase activity"/>
    <property type="evidence" value="ECO:0007669"/>
    <property type="project" value="UniProtKB-KW"/>
</dbReference>
<proteinExistence type="predicted"/>
<dbReference type="InterPro" id="IPR011004">
    <property type="entry name" value="Trimer_LpxA-like_sf"/>
</dbReference>
<dbReference type="InterPro" id="IPR050484">
    <property type="entry name" value="Transf_Hexapept/Carb_Anhydrase"/>
</dbReference>
<dbReference type="Pfam" id="PF00132">
    <property type="entry name" value="Hexapep"/>
    <property type="match status" value="1"/>
</dbReference>
<dbReference type="AlphaFoldDB" id="A0A157MNN8"/>
<dbReference type="RefSeq" id="WP_066410219.1">
    <property type="nucleotide sequence ID" value="NZ_FKBS01000013.1"/>
</dbReference>
<evidence type="ECO:0000313" key="2">
    <source>
        <dbReference type="Proteomes" id="UP000077037"/>
    </source>
</evidence>
<dbReference type="PANTHER" id="PTHR13061:SF50">
    <property type="entry name" value="GAMMA CARBONIC ANHYDRASE 1, MITOCHONDRIAL"/>
    <property type="match status" value="1"/>
</dbReference>
<dbReference type="Proteomes" id="UP000077037">
    <property type="component" value="Unassembled WGS sequence"/>
</dbReference>
<protein>
    <submittedName>
        <fullName evidence="1">Transferase</fullName>
    </submittedName>
</protein>
<organism evidence="1 2">
    <name type="scientific">Bordetella ansorpii</name>
    <dbReference type="NCBI Taxonomy" id="288768"/>
    <lineage>
        <taxon>Bacteria</taxon>
        <taxon>Pseudomonadati</taxon>
        <taxon>Pseudomonadota</taxon>
        <taxon>Betaproteobacteria</taxon>
        <taxon>Burkholderiales</taxon>
        <taxon>Alcaligenaceae</taxon>
        <taxon>Bordetella</taxon>
    </lineage>
</organism>
<sequence>MPIYQLDDLVPSIDPDTYVSDSADLIGNVTLEAGVSIWSHVSIRADNAPIVIRRNSNVQESTVMHVDEGCPLTVHENVTVGHQAMLHGCTILEGALIGMQAIVLNNAVVGRNCLIGAGAIVPEGRVIPDNSLVIGIGKIVRELTAEEIAGMHAGSARYAERGRQYRTSLKRIG</sequence>
<keyword evidence="1" id="KW-0808">Transferase</keyword>
<dbReference type="OrthoDB" id="9803036at2"/>
<dbReference type="CDD" id="cd04645">
    <property type="entry name" value="LbH_gamma_CA_like"/>
    <property type="match status" value="1"/>
</dbReference>
<evidence type="ECO:0000313" key="1">
    <source>
        <dbReference type="EMBL" id="SAI10692.1"/>
    </source>
</evidence>
<dbReference type="SUPFAM" id="SSF51161">
    <property type="entry name" value="Trimeric LpxA-like enzymes"/>
    <property type="match status" value="1"/>
</dbReference>
<dbReference type="PANTHER" id="PTHR13061">
    <property type="entry name" value="DYNACTIN SUBUNIT P25"/>
    <property type="match status" value="1"/>
</dbReference>
<dbReference type="Gene3D" id="2.160.10.10">
    <property type="entry name" value="Hexapeptide repeat proteins"/>
    <property type="match status" value="1"/>
</dbReference>
<reference evidence="1 2" key="1">
    <citation type="submission" date="2016-03" db="EMBL/GenBank/DDBJ databases">
        <authorList>
            <consortium name="Pathogen Informatics"/>
        </authorList>
    </citation>
    <scope>NUCLEOTIDE SEQUENCE [LARGE SCALE GENOMIC DNA]</scope>
    <source>
        <strain evidence="1 2">NCTC13364</strain>
    </source>
</reference>
<name>A0A157MNN8_9BORD</name>
<dbReference type="InterPro" id="IPR001451">
    <property type="entry name" value="Hexapep"/>
</dbReference>
<gene>
    <name evidence="1" type="primary">yrdA_1</name>
    <name evidence="1" type="ORF">SAMEA1982600_01319</name>
</gene>
<dbReference type="EMBL" id="FKBS01000013">
    <property type="protein sequence ID" value="SAI10692.1"/>
    <property type="molecule type" value="Genomic_DNA"/>
</dbReference>
<dbReference type="InterPro" id="IPR047324">
    <property type="entry name" value="LbH_gamma_CA-like"/>
</dbReference>